<proteinExistence type="predicted"/>
<feature type="coiled-coil region" evidence="1">
    <location>
        <begin position="20"/>
        <end position="50"/>
    </location>
</feature>
<reference evidence="2 3" key="1">
    <citation type="journal article" date="2014" name="J. Gen. Virol.">
        <title>Genome sequence of a crustacean iridovirus, IIV31, isolated from the pill bug, Armadillidium vulgare.</title>
        <authorList>
            <person name="Piegu B."/>
            <person name="Guizard S."/>
            <person name="Yeping T."/>
            <person name="Cruaud C."/>
            <person name="Asgari S."/>
            <person name="Bideshi D.K."/>
            <person name="Federici B.A."/>
            <person name="Bigot Y."/>
        </authorList>
    </citation>
    <scope>NUCLEOTIDE SEQUENCE [LARGE SCALE GENOMIC DNA]</scope>
</reference>
<gene>
    <name evidence="2" type="primary">166R</name>
    <name evidence="2" type="ORF">IIV31_166R</name>
</gene>
<dbReference type="KEGG" id="vg:19738750"/>
<accession>A0A068QKZ8</accession>
<evidence type="ECO:0000256" key="1">
    <source>
        <dbReference type="SAM" id="Coils"/>
    </source>
</evidence>
<name>A0A068QKZ8_9VIRU</name>
<keyword evidence="3" id="KW-1185">Reference proteome</keyword>
<dbReference type="GeneID" id="19738750"/>
<keyword evidence="1" id="KW-0175">Coiled coil</keyword>
<evidence type="ECO:0000313" key="3">
    <source>
        <dbReference type="Proteomes" id="UP000114278"/>
    </source>
</evidence>
<evidence type="ECO:0000313" key="2">
    <source>
        <dbReference type="EMBL" id="CCV02538.1"/>
    </source>
</evidence>
<dbReference type="OrthoDB" id="37394at10239"/>
<sequence>MDHQTFKENLGTLNAIMEEKKLLLSELKKINVSLKKLKEEEEQCKKAILEDLKQNGQEGVEYKDLKIMIGQKPLRKHYKKSDKEQLMCEALQKIGVSNPQEKTKILINAISQTHTETEDTLKVINQVKKKK</sequence>
<dbReference type="Proteomes" id="UP000114278">
    <property type="component" value="Segment"/>
</dbReference>
<protein>
    <submittedName>
        <fullName evidence="2">Uncharacterized protein</fullName>
    </submittedName>
</protein>
<organism evidence="2 3">
    <name type="scientific">Armadillidium vulgare iridescent virus</name>
    <dbReference type="NCBI Taxonomy" id="72201"/>
    <lineage>
        <taxon>Viruses</taxon>
        <taxon>Varidnaviria</taxon>
        <taxon>Bamfordvirae</taxon>
        <taxon>Nucleocytoviricota</taxon>
        <taxon>Megaviricetes</taxon>
        <taxon>Pimascovirales</taxon>
        <taxon>Pimascovirales incertae sedis</taxon>
        <taxon>Iridoviridae</taxon>
        <taxon>Betairidovirinae</taxon>
        <taxon>Iridovirus</taxon>
        <taxon>Iridovirus armadillidium1</taxon>
        <taxon>Invertebrate iridescent virus 31</taxon>
    </lineage>
</organism>
<dbReference type="EMBL" id="HF920637">
    <property type="protein sequence ID" value="CCV02538.1"/>
    <property type="molecule type" value="Genomic_DNA"/>
</dbReference>
<dbReference type="RefSeq" id="YP_009046780.1">
    <property type="nucleotide sequence ID" value="NC_024451.1"/>
</dbReference>